<evidence type="ECO:0008006" key="6">
    <source>
        <dbReference type="Google" id="ProtNLM"/>
    </source>
</evidence>
<keyword evidence="2" id="KW-0408">Iron</keyword>
<dbReference type="PANTHER" id="PTHR43432">
    <property type="entry name" value="SLR0285 PROTEIN"/>
    <property type="match status" value="1"/>
</dbReference>
<name>A0A2M7ANM8_UNCKA</name>
<dbReference type="InterPro" id="IPR040086">
    <property type="entry name" value="MJ0683-like"/>
</dbReference>
<dbReference type="AlphaFoldDB" id="A0A2M7ANM8"/>
<protein>
    <recommendedName>
        <fullName evidence="6">Radical SAM core domain-containing protein</fullName>
    </recommendedName>
</protein>
<dbReference type="InterPro" id="IPR058240">
    <property type="entry name" value="rSAM_sf"/>
</dbReference>
<gene>
    <name evidence="4" type="ORF">COS81_01885</name>
</gene>
<comment type="caution">
    <text evidence="4">The sequence shown here is derived from an EMBL/GenBank/DDBJ whole genome shotgun (WGS) entry which is preliminary data.</text>
</comment>
<dbReference type="GO" id="GO:0046872">
    <property type="term" value="F:metal ion binding"/>
    <property type="evidence" value="ECO:0007669"/>
    <property type="project" value="UniProtKB-KW"/>
</dbReference>
<dbReference type="GO" id="GO:0051536">
    <property type="term" value="F:iron-sulfur cluster binding"/>
    <property type="evidence" value="ECO:0007669"/>
    <property type="project" value="UniProtKB-KW"/>
</dbReference>
<accession>A0A2M7ANM8</accession>
<evidence type="ECO:0000313" key="5">
    <source>
        <dbReference type="Proteomes" id="UP000229916"/>
    </source>
</evidence>
<dbReference type="Proteomes" id="UP000229916">
    <property type="component" value="Unassembled WGS sequence"/>
</dbReference>
<dbReference type="PANTHER" id="PTHR43432:SF3">
    <property type="entry name" value="SLR0285 PROTEIN"/>
    <property type="match status" value="1"/>
</dbReference>
<dbReference type="EMBL" id="PEWD01000038">
    <property type="protein sequence ID" value="PIU68976.1"/>
    <property type="molecule type" value="Genomic_DNA"/>
</dbReference>
<organism evidence="4 5">
    <name type="scientific">candidate division WWE3 bacterium CG06_land_8_20_14_3_00_42_16</name>
    <dbReference type="NCBI Taxonomy" id="1975083"/>
    <lineage>
        <taxon>Bacteria</taxon>
        <taxon>Katanobacteria</taxon>
    </lineage>
</organism>
<evidence type="ECO:0000256" key="1">
    <source>
        <dbReference type="ARBA" id="ARBA00022723"/>
    </source>
</evidence>
<evidence type="ECO:0000256" key="2">
    <source>
        <dbReference type="ARBA" id="ARBA00023004"/>
    </source>
</evidence>
<evidence type="ECO:0000256" key="3">
    <source>
        <dbReference type="ARBA" id="ARBA00023014"/>
    </source>
</evidence>
<dbReference type="SUPFAM" id="SSF102114">
    <property type="entry name" value="Radical SAM enzymes"/>
    <property type="match status" value="1"/>
</dbReference>
<sequence length="261" mass="30017">MPLLLCQIYIGTVTDPYQPLEQKYQLTRGMLDILMHYPVSVSILTKSSLVLRDCDLLLQLQDVDVNFTINTLDEEWKARVEPHSSSIQERLETAKILAKNGIKVNAMLGPFWPVFTDVEALFKKFKEAGMQHVFSESFNTSSGNFTQVEEVLKRFYPNQKQNFKSLLFDRRKFDQFYFKRAKTAPQCGVDEAITTRAKHATWANQKTASLCSSDFYTKASLAIANASEKYQIPSTVYFLRAKYSGREQKKIHERQAHGDSF</sequence>
<proteinExistence type="predicted"/>
<evidence type="ECO:0000313" key="4">
    <source>
        <dbReference type="EMBL" id="PIU68976.1"/>
    </source>
</evidence>
<keyword evidence="1" id="KW-0479">Metal-binding</keyword>
<reference evidence="5" key="1">
    <citation type="submission" date="2017-09" db="EMBL/GenBank/DDBJ databases">
        <title>Depth-based differentiation of microbial function through sediment-hosted aquifers and enrichment of novel symbionts in the deep terrestrial subsurface.</title>
        <authorList>
            <person name="Probst A.J."/>
            <person name="Ladd B."/>
            <person name="Jarett J.K."/>
            <person name="Geller-Mcgrath D.E."/>
            <person name="Sieber C.M.K."/>
            <person name="Emerson J.B."/>
            <person name="Anantharaman K."/>
            <person name="Thomas B.C."/>
            <person name="Malmstrom R."/>
            <person name="Stieglmeier M."/>
            <person name="Klingl A."/>
            <person name="Woyke T."/>
            <person name="Ryan C.M."/>
            <person name="Banfield J.F."/>
        </authorList>
    </citation>
    <scope>NUCLEOTIDE SEQUENCE [LARGE SCALE GENOMIC DNA]</scope>
</reference>
<keyword evidence="3" id="KW-0411">Iron-sulfur</keyword>
<dbReference type="Gene3D" id="3.80.30.30">
    <property type="match status" value="1"/>
</dbReference>